<dbReference type="Proteomes" id="UP000196655">
    <property type="component" value="Unassembled WGS sequence"/>
</dbReference>
<dbReference type="InterPro" id="IPR001214">
    <property type="entry name" value="SET_dom"/>
</dbReference>
<dbReference type="SUPFAM" id="SSF82199">
    <property type="entry name" value="SET domain"/>
    <property type="match status" value="1"/>
</dbReference>
<sequence length="133" mass="14438">MFLVPTYVAQSAIHGLGVFAAAPIAEGTPIWRFEPAIDKVVPEAVVAALPEVPRRFFETYAYLSPDFPGGYVLNGDDARFLNHDDDPNTDNSGPVTLAARDIAAGEEITCDYLVCCIEERDGPLARRLEPAES</sequence>
<dbReference type="RefSeq" id="WP_088151434.1">
    <property type="nucleotide sequence ID" value="NZ_NHON01000019.1"/>
</dbReference>
<keyword evidence="3" id="KW-1185">Reference proteome</keyword>
<accession>A0A211ZNG5</accession>
<name>A0A211ZNG5_9PROT</name>
<evidence type="ECO:0000313" key="2">
    <source>
        <dbReference type="EMBL" id="OWJ66818.1"/>
    </source>
</evidence>
<dbReference type="SMART" id="SM00317">
    <property type="entry name" value="SET"/>
    <property type="match status" value="1"/>
</dbReference>
<protein>
    <recommendedName>
        <fullName evidence="1">SET domain-containing protein</fullName>
    </recommendedName>
</protein>
<dbReference type="InterPro" id="IPR046341">
    <property type="entry name" value="SET_dom_sf"/>
</dbReference>
<dbReference type="PROSITE" id="PS50280">
    <property type="entry name" value="SET"/>
    <property type="match status" value="1"/>
</dbReference>
<feature type="domain" description="SET" evidence="1">
    <location>
        <begin position="4"/>
        <end position="113"/>
    </location>
</feature>
<comment type="caution">
    <text evidence="2">The sequence shown here is derived from an EMBL/GenBank/DDBJ whole genome shotgun (WGS) entry which is preliminary data.</text>
</comment>
<dbReference type="Pfam" id="PF00856">
    <property type="entry name" value="SET"/>
    <property type="match status" value="1"/>
</dbReference>
<dbReference type="Gene3D" id="2.170.270.10">
    <property type="entry name" value="SET domain"/>
    <property type="match status" value="1"/>
</dbReference>
<dbReference type="OrthoDB" id="9804945at2"/>
<reference evidence="3" key="1">
    <citation type="submission" date="2017-05" db="EMBL/GenBank/DDBJ databases">
        <authorList>
            <person name="Macchi M."/>
            <person name="Festa S."/>
            <person name="Coppotelli B.M."/>
            <person name="Morelli I.S."/>
        </authorList>
    </citation>
    <scope>NUCLEOTIDE SEQUENCE [LARGE SCALE GENOMIC DNA]</scope>
    <source>
        <strain evidence="3">I</strain>
    </source>
</reference>
<dbReference type="STRING" id="1122125.GCA_000423185_06275"/>
<gene>
    <name evidence="2" type="ORF">BWR60_12925</name>
</gene>
<evidence type="ECO:0000259" key="1">
    <source>
        <dbReference type="PROSITE" id="PS50280"/>
    </source>
</evidence>
<organism evidence="2 3">
    <name type="scientific">Inquilinus limosus</name>
    <dbReference type="NCBI Taxonomy" id="171674"/>
    <lineage>
        <taxon>Bacteria</taxon>
        <taxon>Pseudomonadati</taxon>
        <taxon>Pseudomonadota</taxon>
        <taxon>Alphaproteobacteria</taxon>
        <taxon>Rhodospirillales</taxon>
        <taxon>Rhodospirillaceae</taxon>
        <taxon>Inquilinus</taxon>
    </lineage>
</organism>
<proteinExistence type="predicted"/>
<dbReference type="AlphaFoldDB" id="A0A211ZNG5"/>
<evidence type="ECO:0000313" key="3">
    <source>
        <dbReference type="Proteomes" id="UP000196655"/>
    </source>
</evidence>
<dbReference type="EMBL" id="NHON01000019">
    <property type="protein sequence ID" value="OWJ66818.1"/>
    <property type="molecule type" value="Genomic_DNA"/>
</dbReference>